<evidence type="ECO:0000256" key="3">
    <source>
        <dbReference type="ARBA" id="ARBA00022485"/>
    </source>
</evidence>
<dbReference type="SMART" id="SM00986">
    <property type="entry name" value="UDG"/>
    <property type="match status" value="1"/>
</dbReference>
<evidence type="ECO:0000256" key="7">
    <source>
        <dbReference type="ARBA" id="ARBA00023004"/>
    </source>
</evidence>
<dbReference type="InterPro" id="IPR005273">
    <property type="entry name" value="Ura-DNA_glyco_family4"/>
</dbReference>
<comment type="similarity">
    <text evidence="1">Belongs to the uracil-DNA glycosylase (UDG) superfamily. Type 4 (UDGa) family.</text>
</comment>
<evidence type="ECO:0000313" key="12">
    <source>
        <dbReference type="Proteomes" id="UP001501285"/>
    </source>
</evidence>
<evidence type="ECO:0000256" key="9">
    <source>
        <dbReference type="ARBA" id="ARBA00023204"/>
    </source>
</evidence>
<evidence type="ECO:0000256" key="5">
    <source>
        <dbReference type="ARBA" id="ARBA00022763"/>
    </source>
</evidence>
<evidence type="ECO:0000256" key="8">
    <source>
        <dbReference type="ARBA" id="ARBA00023014"/>
    </source>
</evidence>
<dbReference type="SMART" id="SM00987">
    <property type="entry name" value="UreE_C"/>
    <property type="match status" value="1"/>
</dbReference>
<dbReference type="InterPro" id="IPR051536">
    <property type="entry name" value="UDG_Type-4/5"/>
</dbReference>
<feature type="domain" description="Uracil-DNA glycosylase-like" evidence="10">
    <location>
        <begin position="31"/>
        <end position="196"/>
    </location>
</feature>
<dbReference type="EMBL" id="BAAANB010000021">
    <property type="protein sequence ID" value="GAA2032861.1"/>
    <property type="molecule type" value="Genomic_DNA"/>
</dbReference>
<keyword evidence="3" id="KW-0004">4Fe-4S</keyword>
<keyword evidence="5" id="KW-0227">DNA damage</keyword>
<keyword evidence="7" id="KW-0408">Iron</keyword>
<evidence type="ECO:0000256" key="6">
    <source>
        <dbReference type="ARBA" id="ARBA00022801"/>
    </source>
</evidence>
<comment type="caution">
    <text evidence="11">The sequence shown here is derived from an EMBL/GenBank/DDBJ whole genome shotgun (WGS) entry which is preliminary data.</text>
</comment>
<evidence type="ECO:0000256" key="4">
    <source>
        <dbReference type="ARBA" id="ARBA00022723"/>
    </source>
</evidence>
<dbReference type="InterPro" id="IPR036895">
    <property type="entry name" value="Uracil-DNA_glycosylase-like_sf"/>
</dbReference>
<keyword evidence="6" id="KW-0378">Hydrolase</keyword>
<dbReference type="PANTHER" id="PTHR33693:SF9">
    <property type="entry name" value="TYPE-4 URACIL-DNA GLYCOSYLASE"/>
    <property type="match status" value="1"/>
</dbReference>
<dbReference type="Pfam" id="PF03167">
    <property type="entry name" value="UDG"/>
    <property type="match status" value="1"/>
</dbReference>
<dbReference type="Proteomes" id="UP001501285">
    <property type="component" value="Unassembled WGS sequence"/>
</dbReference>
<keyword evidence="8" id="KW-0411">Iron-sulfur</keyword>
<evidence type="ECO:0000256" key="1">
    <source>
        <dbReference type="ARBA" id="ARBA00006521"/>
    </source>
</evidence>
<keyword evidence="12" id="KW-1185">Reference proteome</keyword>
<gene>
    <name evidence="11" type="ORF">GCM10009740_23880</name>
</gene>
<dbReference type="PANTHER" id="PTHR33693">
    <property type="entry name" value="TYPE-5 URACIL-DNA GLYCOSYLASE"/>
    <property type="match status" value="1"/>
</dbReference>
<keyword evidence="4" id="KW-0479">Metal-binding</keyword>
<name>A0ABN2UBA3_9MICO</name>
<dbReference type="SUPFAM" id="SSF52141">
    <property type="entry name" value="Uracil-DNA glycosylase-like"/>
    <property type="match status" value="1"/>
</dbReference>
<dbReference type="CDD" id="cd10030">
    <property type="entry name" value="UDG-F4_TTUDGA_SPO1dp_like"/>
    <property type="match status" value="1"/>
</dbReference>
<protein>
    <recommendedName>
        <fullName evidence="2">Type-4 uracil-DNA glycosylase</fullName>
    </recommendedName>
</protein>
<sequence>MPSQPTVASLKAAVQQCRGCELYHDTTQAVMGEGPEGARLMLLGEQPGDREDREGLPFVGPAGRLLDEALAAAGLDDVPAYRTNVVKHFRHERGAGKRIHKSPSRWHVAACEPWLLGELEAVRPTGVLVLGATAGQAVLGPSFRVGASRGTRMDWPRDRFGLAEPPTWLVATTHPSAVLRSRQRDADFAALVADLAVVRDLLR</sequence>
<proteinExistence type="inferred from homology"/>
<accession>A0ABN2UBA3</accession>
<dbReference type="InterPro" id="IPR005122">
    <property type="entry name" value="Uracil-DNA_glycosylase-like"/>
</dbReference>
<dbReference type="Gene3D" id="3.40.470.10">
    <property type="entry name" value="Uracil-DNA glycosylase-like domain"/>
    <property type="match status" value="1"/>
</dbReference>
<evidence type="ECO:0000313" key="11">
    <source>
        <dbReference type="EMBL" id="GAA2032861.1"/>
    </source>
</evidence>
<evidence type="ECO:0000256" key="2">
    <source>
        <dbReference type="ARBA" id="ARBA00019403"/>
    </source>
</evidence>
<reference evidence="11 12" key="1">
    <citation type="journal article" date="2019" name="Int. J. Syst. Evol. Microbiol.">
        <title>The Global Catalogue of Microorganisms (GCM) 10K type strain sequencing project: providing services to taxonomists for standard genome sequencing and annotation.</title>
        <authorList>
            <consortium name="The Broad Institute Genomics Platform"/>
            <consortium name="The Broad Institute Genome Sequencing Center for Infectious Disease"/>
            <person name="Wu L."/>
            <person name="Ma J."/>
        </authorList>
    </citation>
    <scope>NUCLEOTIDE SEQUENCE [LARGE SCALE GENOMIC DNA]</scope>
    <source>
        <strain evidence="11 12">JCM 14283</strain>
    </source>
</reference>
<keyword evidence="9" id="KW-0234">DNA repair</keyword>
<dbReference type="NCBIfam" id="TIGR03914">
    <property type="entry name" value="UDG_fam_dom"/>
    <property type="match status" value="1"/>
</dbReference>
<evidence type="ECO:0000259" key="10">
    <source>
        <dbReference type="SMART" id="SM00986"/>
    </source>
</evidence>
<organism evidence="11 12">
    <name type="scientific">Terrabacter terrae</name>
    <dbReference type="NCBI Taxonomy" id="318434"/>
    <lineage>
        <taxon>Bacteria</taxon>
        <taxon>Bacillati</taxon>
        <taxon>Actinomycetota</taxon>
        <taxon>Actinomycetes</taxon>
        <taxon>Micrococcales</taxon>
        <taxon>Intrasporangiaceae</taxon>
        <taxon>Terrabacter</taxon>
    </lineage>
</organism>